<gene>
    <name evidence="2" type="ORF">FBF37_01140</name>
</gene>
<feature type="transmembrane region" description="Helical" evidence="1">
    <location>
        <begin position="112"/>
        <end position="136"/>
    </location>
</feature>
<dbReference type="RefSeq" id="WP_138078680.1">
    <property type="nucleotide sequence ID" value="NZ_CP040004.1"/>
</dbReference>
<feature type="transmembrane region" description="Helical" evidence="1">
    <location>
        <begin position="82"/>
        <end position="100"/>
    </location>
</feature>
<protein>
    <recommendedName>
        <fullName evidence="4">DUF4328 domain-containing protein</fullName>
    </recommendedName>
</protein>
<dbReference type="EMBL" id="CP040004">
    <property type="protein sequence ID" value="QCT42078.1"/>
    <property type="molecule type" value="Genomic_DNA"/>
</dbReference>
<keyword evidence="1" id="KW-1133">Transmembrane helix</keyword>
<accession>A0A4P9A2R8</accession>
<evidence type="ECO:0000256" key="1">
    <source>
        <dbReference type="SAM" id="Phobius"/>
    </source>
</evidence>
<evidence type="ECO:0000313" key="2">
    <source>
        <dbReference type="EMBL" id="QCT42078.1"/>
    </source>
</evidence>
<dbReference type="KEGG" id="nft:FBF37_01140"/>
<evidence type="ECO:0000313" key="3">
    <source>
        <dbReference type="Proteomes" id="UP000310639"/>
    </source>
</evidence>
<proteinExistence type="predicted"/>
<dbReference type="OrthoDB" id="5198105at2"/>
<dbReference type="Proteomes" id="UP000310639">
    <property type="component" value="Chromosome"/>
</dbReference>
<keyword evidence="3" id="KW-1185">Reference proteome</keyword>
<reference evidence="2 3" key="1">
    <citation type="submission" date="2019-04" db="EMBL/GenBank/DDBJ databases">
        <title>Saccharibacteria TM7 genomes.</title>
        <authorList>
            <person name="Bor B."/>
            <person name="He X."/>
            <person name="Chen T."/>
            <person name="Dewhirst F.E."/>
        </authorList>
    </citation>
    <scope>NUCLEOTIDE SEQUENCE [LARGE SCALE GENOMIC DNA]</scope>
    <source>
        <strain evidence="2 3">BB001</strain>
    </source>
</reference>
<organism evidence="2 3">
    <name type="scientific">Candidatus Nanosynbacter featherlites</name>
    <dbReference type="NCBI Taxonomy" id="2572088"/>
    <lineage>
        <taxon>Bacteria</taxon>
        <taxon>Candidatus Saccharimonadota</taxon>
        <taxon>Candidatus Saccharimonadia</taxon>
        <taxon>Candidatus Nanosynbacterales</taxon>
        <taxon>Candidatus Nanosynbacteraceae</taxon>
        <taxon>Candidatus Nanosynbacter</taxon>
    </lineage>
</organism>
<sequence length="187" mass="21141">MRIIRSVQATRFRHIGVLLVLFLLGMMAMRFAASYVSSVASGAGIFDLNFGNDGIYVHDNLLALGDAGRNVYLYTFLPIDTIYAAIYAVFYVYTLAFFLRRTVPNWWNHTRWLVLLPVLGAICDWLENMCFAFMLIQPSTSVNPLLVTSTSLLTKAKFVLVYLSLSIVLGLVLGWLVCCARVKRRQE</sequence>
<keyword evidence="1" id="KW-0812">Transmembrane</keyword>
<name>A0A4P9A2R8_9BACT</name>
<evidence type="ECO:0008006" key="4">
    <source>
        <dbReference type="Google" id="ProtNLM"/>
    </source>
</evidence>
<dbReference type="AlphaFoldDB" id="A0A4P9A2R8"/>
<keyword evidence="1" id="KW-0472">Membrane</keyword>
<feature type="transmembrane region" description="Helical" evidence="1">
    <location>
        <begin position="156"/>
        <end position="178"/>
    </location>
</feature>